<dbReference type="PANTHER" id="PTHR43229:SF2">
    <property type="entry name" value="NODULATION PROTEIN J"/>
    <property type="match status" value="1"/>
</dbReference>
<dbReference type="EMBL" id="BRLB01000005">
    <property type="protein sequence ID" value="GKX29671.1"/>
    <property type="molecule type" value="Genomic_DNA"/>
</dbReference>
<feature type="transmembrane region" description="Helical" evidence="5">
    <location>
        <begin position="129"/>
        <end position="157"/>
    </location>
</feature>
<comment type="caution">
    <text evidence="5">Lacks conserved residue(s) required for the propagation of feature annotation.</text>
</comment>
<dbReference type="InterPro" id="IPR051784">
    <property type="entry name" value="Nod_factor_ABC_transporter"/>
</dbReference>
<comment type="similarity">
    <text evidence="5">Belongs to the ABC-2 integral membrane protein family.</text>
</comment>
<evidence type="ECO:0000256" key="5">
    <source>
        <dbReference type="RuleBase" id="RU361157"/>
    </source>
</evidence>
<dbReference type="InterPro" id="IPR013525">
    <property type="entry name" value="ABC2_TM"/>
</dbReference>
<evidence type="ECO:0000256" key="4">
    <source>
        <dbReference type="ARBA" id="ARBA00023136"/>
    </source>
</evidence>
<proteinExistence type="inferred from homology"/>
<dbReference type="InterPro" id="IPR000412">
    <property type="entry name" value="ABC_2_transport"/>
</dbReference>
<feature type="transmembrane region" description="Helical" evidence="5">
    <location>
        <begin position="215"/>
        <end position="240"/>
    </location>
</feature>
<dbReference type="Proteomes" id="UP001144256">
    <property type="component" value="Unassembled WGS sequence"/>
</dbReference>
<evidence type="ECO:0000256" key="3">
    <source>
        <dbReference type="ARBA" id="ARBA00022989"/>
    </source>
</evidence>
<dbReference type="PANTHER" id="PTHR43229">
    <property type="entry name" value="NODULATION PROTEIN J"/>
    <property type="match status" value="1"/>
</dbReference>
<name>A0A9W6DE28_9FIRM</name>
<dbReference type="PROSITE" id="PS51012">
    <property type="entry name" value="ABC_TM2"/>
    <property type="match status" value="1"/>
</dbReference>
<dbReference type="GO" id="GO:0043190">
    <property type="term" value="C:ATP-binding cassette (ABC) transporter complex"/>
    <property type="evidence" value="ECO:0007669"/>
    <property type="project" value="InterPro"/>
</dbReference>
<evidence type="ECO:0000256" key="1">
    <source>
        <dbReference type="ARBA" id="ARBA00004141"/>
    </source>
</evidence>
<dbReference type="AlphaFoldDB" id="A0A9W6DE28"/>
<keyword evidence="8" id="KW-1185">Reference proteome</keyword>
<dbReference type="GO" id="GO:0140359">
    <property type="term" value="F:ABC-type transporter activity"/>
    <property type="evidence" value="ECO:0007669"/>
    <property type="project" value="InterPro"/>
</dbReference>
<accession>A0A9W6DE28</accession>
<comment type="subcellular location">
    <subcellularLocation>
        <location evidence="5">Cell membrane</location>
        <topology evidence="5">Multi-pass membrane protein</topology>
    </subcellularLocation>
    <subcellularLocation>
        <location evidence="1">Membrane</location>
        <topology evidence="1">Multi-pass membrane protein</topology>
    </subcellularLocation>
</comment>
<feature type="transmembrane region" description="Helical" evidence="5">
    <location>
        <begin position="169"/>
        <end position="195"/>
    </location>
</feature>
<gene>
    <name evidence="7" type="ORF">SH1V18_21510</name>
</gene>
<feature type="domain" description="ABC transmembrane type-2" evidence="6">
    <location>
        <begin position="17"/>
        <end position="242"/>
    </location>
</feature>
<feature type="transmembrane region" description="Helical" evidence="5">
    <location>
        <begin position="96"/>
        <end position="123"/>
    </location>
</feature>
<reference evidence="7" key="1">
    <citation type="submission" date="2022-06" db="EMBL/GenBank/DDBJ databases">
        <title>Vallitalea longa sp. nov., an anaerobic bacterium isolated from marine sediment.</title>
        <authorList>
            <person name="Hirano S."/>
            <person name="Terahara T."/>
            <person name="Mori K."/>
            <person name="Hamada M."/>
            <person name="Matsumoto R."/>
            <person name="Kobayashi T."/>
        </authorList>
    </citation>
    <scope>NUCLEOTIDE SEQUENCE</scope>
    <source>
        <strain evidence="7">SH18-1</strain>
    </source>
</reference>
<keyword evidence="5" id="KW-1003">Cell membrane</keyword>
<dbReference type="PIRSF" id="PIRSF006648">
    <property type="entry name" value="DrrB"/>
    <property type="match status" value="1"/>
</dbReference>
<evidence type="ECO:0000313" key="7">
    <source>
        <dbReference type="EMBL" id="GKX29671.1"/>
    </source>
</evidence>
<evidence type="ECO:0000259" key="6">
    <source>
        <dbReference type="PROSITE" id="PS51012"/>
    </source>
</evidence>
<dbReference type="PRINTS" id="PR00164">
    <property type="entry name" value="ABC2TRNSPORT"/>
</dbReference>
<keyword evidence="3 5" id="KW-1133">Transmembrane helix</keyword>
<dbReference type="RefSeq" id="WP_281815261.1">
    <property type="nucleotide sequence ID" value="NZ_BRLB01000005.1"/>
</dbReference>
<protein>
    <recommendedName>
        <fullName evidence="5">Transport permease protein</fullName>
    </recommendedName>
</protein>
<evidence type="ECO:0000256" key="2">
    <source>
        <dbReference type="ARBA" id="ARBA00022692"/>
    </source>
</evidence>
<evidence type="ECO:0000313" key="8">
    <source>
        <dbReference type="Proteomes" id="UP001144256"/>
    </source>
</evidence>
<organism evidence="7 8">
    <name type="scientific">Vallitalea longa</name>
    <dbReference type="NCBI Taxonomy" id="2936439"/>
    <lineage>
        <taxon>Bacteria</taxon>
        <taxon>Bacillati</taxon>
        <taxon>Bacillota</taxon>
        <taxon>Clostridia</taxon>
        <taxon>Lachnospirales</taxon>
        <taxon>Vallitaleaceae</taxon>
        <taxon>Vallitalea</taxon>
    </lineage>
</organism>
<comment type="caution">
    <text evidence="7">The sequence shown here is derived from an EMBL/GenBank/DDBJ whole genome shotgun (WGS) entry which is preliminary data.</text>
</comment>
<keyword evidence="2 5" id="KW-0812">Transmembrane</keyword>
<feature type="transmembrane region" description="Helical" evidence="5">
    <location>
        <begin position="53"/>
        <end position="75"/>
    </location>
</feature>
<sequence>MLNFMWRNMKWRCQNPISILIPVLQPFIWLVLYSTVAGQTMQDKGIGNYTAFILPGIMVLVILASSCSGGIINFITKSNGSFYRILIAPVKRTSIVLGQMMESVVLSFIEVAILCITGLFFSVRIESGIVGIILMIILIFMTAFFMSGLCYAISLILPNEIIYETIMNAIVLPIFFLSSALFSIDNISGGLLIAVKLNPLTHVINALRSLIMGRTIIFMDILPVIILFVIMCIISFAFALKRLKMQTIN</sequence>
<dbReference type="Pfam" id="PF01061">
    <property type="entry name" value="ABC2_membrane"/>
    <property type="match status" value="1"/>
</dbReference>
<dbReference type="InterPro" id="IPR047817">
    <property type="entry name" value="ABC2_TM_bact-type"/>
</dbReference>
<keyword evidence="4 5" id="KW-0472">Membrane</keyword>
<keyword evidence="5" id="KW-0813">Transport</keyword>